<proteinExistence type="predicted"/>
<name>A0A1B6QEY3_SORBI</name>
<feature type="compositionally biased region" description="Polar residues" evidence="1">
    <location>
        <begin position="302"/>
        <end position="322"/>
    </location>
</feature>
<dbReference type="EMBL" id="CM000761">
    <property type="protein sequence ID" value="KXG36482.1"/>
    <property type="molecule type" value="Genomic_DNA"/>
</dbReference>
<reference evidence="3" key="2">
    <citation type="journal article" date="2018" name="Plant J.">
        <title>The Sorghum bicolor reference genome: improved assembly, gene annotations, a transcriptome atlas, and signatures of genome organization.</title>
        <authorList>
            <person name="McCormick R.F."/>
            <person name="Truong S.K."/>
            <person name="Sreedasyam A."/>
            <person name="Jenkins J."/>
            <person name="Shu S."/>
            <person name="Sims D."/>
            <person name="Kennedy M."/>
            <person name="Amirebrahimi M."/>
            <person name="Weers B.D."/>
            <person name="McKinley B."/>
            <person name="Mattison A."/>
            <person name="Morishige D.T."/>
            <person name="Grimwood J."/>
            <person name="Schmutz J."/>
            <person name="Mullet J.E."/>
        </authorList>
    </citation>
    <scope>NUCLEOTIDE SEQUENCE [LARGE SCALE GENOMIC DNA]</scope>
    <source>
        <strain evidence="3">cv. BTx623</strain>
    </source>
</reference>
<organism evidence="2 3">
    <name type="scientific">Sorghum bicolor</name>
    <name type="common">Sorghum</name>
    <name type="synonym">Sorghum vulgare</name>
    <dbReference type="NCBI Taxonomy" id="4558"/>
    <lineage>
        <taxon>Eukaryota</taxon>
        <taxon>Viridiplantae</taxon>
        <taxon>Streptophyta</taxon>
        <taxon>Embryophyta</taxon>
        <taxon>Tracheophyta</taxon>
        <taxon>Spermatophyta</taxon>
        <taxon>Magnoliopsida</taxon>
        <taxon>Liliopsida</taxon>
        <taxon>Poales</taxon>
        <taxon>Poaceae</taxon>
        <taxon>PACMAD clade</taxon>
        <taxon>Panicoideae</taxon>
        <taxon>Andropogonodae</taxon>
        <taxon>Andropogoneae</taxon>
        <taxon>Sorghinae</taxon>
        <taxon>Sorghum</taxon>
    </lineage>
</organism>
<evidence type="ECO:0000256" key="1">
    <source>
        <dbReference type="SAM" id="MobiDB-lite"/>
    </source>
</evidence>
<gene>
    <name evidence="2" type="ORF">SORBI_3002G340200</name>
</gene>
<sequence>MEAQGRWAGERETRRSCGGGSNYVAKHVGIQNQVLKWLQHFSDRVEERAKEAATEVNGLLEEAGALELDMKTTVLAFDNLTRKRFTEHASGVSDEDHINLKTRDSIRSSTQSQVRAQDCERDILPRYKEALHIGLASCKDHFQKKGRLTTSVFRAMSTYSPLPHIIGSEEYNHDSSCGLADDAQTMTNDFSWLREFQGESSDSGPDDLFGSQTLGVQQGFEKGETDSLVSASREFRAMLEAALVNPYKFSGERTKADNAEEAELLASLQNPDINVRDIYSALVREGLFDAGDEILAMDPASGSDNPAVTDSAESPSLVNETVLNEDDEKLIEDDNAALPSEKDESF</sequence>
<reference evidence="2 3" key="1">
    <citation type="journal article" date="2009" name="Nature">
        <title>The Sorghum bicolor genome and the diversification of grasses.</title>
        <authorList>
            <person name="Paterson A.H."/>
            <person name="Bowers J.E."/>
            <person name="Bruggmann R."/>
            <person name="Dubchak I."/>
            <person name="Grimwood J."/>
            <person name="Gundlach H."/>
            <person name="Haberer G."/>
            <person name="Hellsten U."/>
            <person name="Mitros T."/>
            <person name="Poliakov A."/>
            <person name="Schmutz J."/>
            <person name="Spannagl M."/>
            <person name="Tang H."/>
            <person name="Wang X."/>
            <person name="Wicker T."/>
            <person name="Bharti A.K."/>
            <person name="Chapman J."/>
            <person name="Feltus F.A."/>
            <person name="Gowik U."/>
            <person name="Grigoriev I.V."/>
            <person name="Lyons E."/>
            <person name="Maher C.A."/>
            <person name="Martis M."/>
            <person name="Narechania A."/>
            <person name="Otillar R.P."/>
            <person name="Penning B.W."/>
            <person name="Salamov A.A."/>
            <person name="Wang Y."/>
            <person name="Zhang L."/>
            <person name="Carpita N.C."/>
            <person name="Freeling M."/>
            <person name="Gingle A.R."/>
            <person name="Hash C.T."/>
            <person name="Keller B."/>
            <person name="Klein P."/>
            <person name="Kresovich S."/>
            <person name="McCann M.C."/>
            <person name="Ming R."/>
            <person name="Peterson D.G."/>
            <person name="Mehboob-ur-Rahman"/>
            <person name="Ware D."/>
            <person name="Westhoff P."/>
            <person name="Mayer K.F."/>
            <person name="Messing J."/>
            <person name="Rokhsar D.S."/>
        </authorList>
    </citation>
    <scope>NUCLEOTIDE SEQUENCE [LARGE SCALE GENOMIC DNA]</scope>
    <source>
        <strain evidence="3">cv. BTx623</strain>
    </source>
</reference>
<dbReference type="InParanoid" id="A0A1B6QEY3"/>
<evidence type="ECO:0000313" key="2">
    <source>
        <dbReference type="EMBL" id="KXG36482.1"/>
    </source>
</evidence>
<dbReference type="Proteomes" id="UP000000768">
    <property type="component" value="Chromosome 2"/>
</dbReference>
<dbReference type="STRING" id="4558.A0A1B6QEY3"/>
<evidence type="ECO:0000313" key="3">
    <source>
        <dbReference type="Proteomes" id="UP000000768"/>
    </source>
</evidence>
<dbReference type="ExpressionAtlas" id="A0A1B6QEY3">
    <property type="expression patterns" value="baseline and differential"/>
</dbReference>
<protein>
    <submittedName>
        <fullName evidence="2">Uncharacterized protein</fullName>
    </submittedName>
</protein>
<dbReference type="OMA" id="IMAMSAY"/>
<dbReference type="Gramene" id="KXG36482">
    <property type="protein sequence ID" value="KXG36482"/>
    <property type="gene ID" value="SORBI_3002G340200"/>
</dbReference>
<dbReference type="AlphaFoldDB" id="A0A1B6QEY3"/>
<keyword evidence="3" id="KW-1185">Reference proteome</keyword>
<feature type="region of interest" description="Disordered" evidence="1">
    <location>
        <begin position="298"/>
        <end position="346"/>
    </location>
</feature>
<accession>A0A1B6QEY3</accession>
<feature type="compositionally biased region" description="Acidic residues" evidence="1">
    <location>
        <begin position="323"/>
        <end position="335"/>
    </location>
</feature>